<dbReference type="InterPro" id="IPR000276">
    <property type="entry name" value="GPCR_Rhodpsn"/>
</dbReference>
<evidence type="ECO:0000256" key="12">
    <source>
        <dbReference type="RuleBase" id="RU363047"/>
    </source>
</evidence>
<keyword evidence="9 11" id="KW-0675">Receptor</keyword>
<feature type="transmembrane region" description="Helical" evidence="12">
    <location>
        <begin position="197"/>
        <end position="226"/>
    </location>
</feature>
<feature type="transmembrane region" description="Helical" evidence="12">
    <location>
        <begin position="238"/>
        <end position="260"/>
    </location>
</feature>
<accession>A0A8C6HPI0</accession>
<feature type="domain" description="G-protein coupled receptors family 1 profile" evidence="13">
    <location>
        <begin position="41"/>
        <end position="290"/>
    </location>
</feature>
<dbReference type="PROSITE" id="PS00237">
    <property type="entry name" value="G_PROTEIN_RECEP_F1_1"/>
    <property type="match status" value="1"/>
</dbReference>
<dbReference type="GO" id="GO:0005886">
    <property type="term" value="C:plasma membrane"/>
    <property type="evidence" value="ECO:0007669"/>
    <property type="project" value="UniProtKB-SubCell"/>
</dbReference>
<keyword evidence="4 11" id="KW-0812">Transmembrane</keyword>
<keyword evidence="6 12" id="KW-1133">Transmembrane helix</keyword>
<evidence type="ECO:0000256" key="4">
    <source>
        <dbReference type="ARBA" id="ARBA00022692"/>
    </source>
</evidence>
<evidence type="ECO:0000256" key="10">
    <source>
        <dbReference type="ARBA" id="ARBA00023224"/>
    </source>
</evidence>
<evidence type="ECO:0000256" key="11">
    <source>
        <dbReference type="RuleBase" id="RU000688"/>
    </source>
</evidence>
<dbReference type="Proteomes" id="UP000694415">
    <property type="component" value="Unplaced"/>
</dbReference>
<feature type="transmembrane region" description="Helical" evidence="12">
    <location>
        <begin position="141"/>
        <end position="166"/>
    </location>
</feature>
<dbReference type="PRINTS" id="PR00237">
    <property type="entry name" value="GPCRRHODOPSN"/>
</dbReference>
<protein>
    <recommendedName>
        <fullName evidence="12">Olfactory receptor</fullName>
    </recommendedName>
</protein>
<dbReference type="AlphaFoldDB" id="A0A8C6HPI0"/>
<evidence type="ECO:0000256" key="7">
    <source>
        <dbReference type="ARBA" id="ARBA00023040"/>
    </source>
</evidence>
<comment type="similarity">
    <text evidence="11">Belongs to the G-protein coupled receptor 1 family.</text>
</comment>
<evidence type="ECO:0000256" key="2">
    <source>
        <dbReference type="ARBA" id="ARBA00022475"/>
    </source>
</evidence>
<dbReference type="GO" id="GO:0004984">
    <property type="term" value="F:olfactory receptor activity"/>
    <property type="evidence" value="ECO:0007669"/>
    <property type="project" value="InterPro"/>
</dbReference>
<keyword evidence="10 11" id="KW-0807">Transducer</keyword>
<dbReference type="PRINTS" id="PR00245">
    <property type="entry name" value="OLFACTORYR"/>
</dbReference>
<sequence>MEQGNHSTVKKFFLSGLAEQPELQLPLFLLFLGIYLFTVLGNLGMVILILLSSHLHTPMYFFLSSLSFIDLCQSTVITPKMLVNFVMEKNEISYPECITQLYFFLLFAISECYMLAAMAYDRYVAICSPLLYSSIMSQHKCLSIVLGVYIIGIVCASAHVGCMFRIDFCRYDVINHYFCDLISILKLSCSDAFVNELMILIFSGINIIAPTLTILSSYVFIIMSILRIKSTEGRSKTFSTCSSHISAVAVFYGSAAFMYLNPSSSNSMDEGKVSSIFYTIIVPMLNPLIYSLRNKDVNTALKKMIQRR</sequence>
<keyword evidence="2 12" id="KW-1003">Cell membrane</keyword>
<evidence type="ECO:0000256" key="1">
    <source>
        <dbReference type="ARBA" id="ARBA00004651"/>
    </source>
</evidence>
<dbReference type="PROSITE" id="PS50262">
    <property type="entry name" value="G_PROTEIN_RECEP_F1_2"/>
    <property type="match status" value="1"/>
</dbReference>
<reference evidence="14" key="2">
    <citation type="submission" date="2025-09" db="UniProtKB">
        <authorList>
            <consortium name="Ensembl"/>
        </authorList>
    </citation>
    <scope>IDENTIFICATION</scope>
</reference>
<keyword evidence="7 11" id="KW-0297">G-protein coupled receptor</keyword>
<feature type="transmembrane region" description="Helical" evidence="12">
    <location>
        <begin position="27"/>
        <end position="51"/>
    </location>
</feature>
<dbReference type="Gene3D" id="1.20.1070.10">
    <property type="entry name" value="Rhodopsin 7-helix transmembrane proteins"/>
    <property type="match status" value="1"/>
</dbReference>
<keyword evidence="15" id="KW-1185">Reference proteome</keyword>
<evidence type="ECO:0000313" key="15">
    <source>
        <dbReference type="Proteomes" id="UP000694415"/>
    </source>
</evidence>
<keyword evidence="3 12" id="KW-0716">Sensory transduction</keyword>
<keyword evidence="5 12" id="KW-0552">Olfaction</keyword>
<dbReference type="GeneTree" id="ENSGT01040000240383"/>
<evidence type="ECO:0000256" key="3">
    <source>
        <dbReference type="ARBA" id="ARBA00022606"/>
    </source>
</evidence>
<evidence type="ECO:0000313" key="14">
    <source>
        <dbReference type="Ensembl" id="ENSMSIP00000024650.1"/>
    </source>
</evidence>
<dbReference type="GO" id="GO:0004930">
    <property type="term" value="F:G protein-coupled receptor activity"/>
    <property type="evidence" value="ECO:0007669"/>
    <property type="project" value="UniProtKB-KW"/>
</dbReference>
<evidence type="ECO:0000259" key="13">
    <source>
        <dbReference type="PROSITE" id="PS50262"/>
    </source>
</evidence>
<dbReference type="Ensembl" id="ENSMSIT00000031110.1">
    <property type="protein sequence ID" value="ENSMSIP00000024650.1"/>
    <property type="gene ID" value="ENSMSIG00000020867.1"/>
</dbReference>
<dbReference type="InterPro" id="IPR000725">
    <property type="entry name" value="Olfact_rcpt"/>
</dbReference>
<dbReference type="FunFam" id="1.20.1070.10:FF:000004">
    <property type="entry name" value="Olfactory receptor"/>
    <property type="match status" value="1"/>
</dbReference>
<evidence type="ECO:0000256" key="5">
    <source>
        <dbReference type="ARBA" id="ARBA00022725"/>
    </source>
</evidence>
<dbReference type="InterPro" id="IPR017452">
    <property type="entry name" value="GPCR_Rhodpsn_7TM"/>
</dbReference>
<reference evidence="14" key="1">
    <citation type="submission" date="2025-08" db="UniProtKB">
        <authorList>
            <consortium name="Ensembl"/>
        </authorList>
    </citation>
    <scope>IDENTIFICATION</scope>
</reference>
<dbReference type="PANTHER" id="PTHR48018">
    <property type="entry name" value="OLFACTORY RECEPTOR"/>
    <property type="match status" value="1"/>
</dbReference>
<dbReference type="Pfam" id="PF13853">
    <property type="entry name" value="7tm_4"/>
    <property type="match status" value="1"/>
</dbReference>
<organism evidence="14 15">
    <name type="scientific">Mus spicilegus</name>
    <name type="common">Mound-building mouse</name>
    <dbReference type="NCBI Taxonomy" id="10103"/>
    <lineage>
        <taxon>Eukaryota</taxon>
        <taxon>Metazoa</taxon>
        <taxon>Chordata</taxon>
        <taxon>Craniata</taxon>
        <taxon>Vertebrata</taxon>
        <taxon>Euteleostomi</taxon>
        <taxon>Mammalia</taxon>
        <taxon>Eutheria</taxon>
        <taxon>Euarchontoglires</taxon>
        <taxon>Glires</taxon>
        <taxon>Rodentia</taxon>
        <taxon>Myomorpha</taxon>
        <taxon>Muroidea</taxon>
        <taxon>Muridae</taxon>
        <taxon>Murinae</taxon>
        <taxon>Mus</taxon>
        <taxon>Mus</taxon>
    </lineage>
</organism>
<evidence type="ECO:0000256" key="9">
    <source>
        <dbReference type="ARBA" id="ARBA00023170"/>
    </source>
</evidence>
<feature type="transmembrane region" description="Helical" evidence="12">
    <location>
        <begin position="58"/>
        <end position="78"/>
    </location>
</feature>
<evidence type="ECO:0000256" key="6">
    <source>
        <dbReference type="ARBA" id="ARBA00022989"/>
    </source>
</evidence>
<feature type="transmembrane region" description="Helical" evidence="12">
    <location>
        <begin position="275"/>
        <end position="292"/>
    </location>
</feature>
<feature type="transmembrane region" description="Helical" evidence="12">
    <location>
        <begin position="98"/>
        <end position="120"/>
    </location>
</feature>
<dbReference type="SUPFAM" id="SSF81321">
    <property type="entry name" value="Family A G protein-coupled receptor-like"/>
    <property type="match status" value="1"/>
</dbReference>
<proteinExistence type="inferred from homology"/>
<evidence type="ECO:0000256" key="8">
    <source>
        <dbReference type="ARBA" id="ARBA00023136"/>
    </source>
</evidence>
<comment type="subcellular location">
    <subcellularLocation>
        <location evidence="1 12">Cell membrane</location>
        <topology evidence="1 12">Multi-pass membrane protein</topology>
    </subcellularLocation>
</comment>
<name>A0A8C6HPI0_MUSSI</name>
<keyword evidence="8 12" id="KW-0472">Membrane</keyword>